<dbReference type="Gene3D" id="3.20.20.150">
    <property type="entry name" value="Divalent-metal-dependent TIM barrel enzymes"/>
    <property type="match status" value="1"/>
</dbReference>
<evidence type="ECO:0000256" key="1">
    <source>
        <dbReference type="ARBA" id="ARBA00022722"/>
    </source>
</evidence>
<dbReference type="GO" id="GO:0006289">
    <property type="term" value="P:nucleotide-excision repair"/>
    <property type="evidence" value="ECO:0007669"/>
    <property type="project" value="InterPro"/>
</dbReference>
<dbReference type="Proteomes" id="UP000036202">
    <property type="component" value="Chromosome"/>
</dbReference>
<dbReference type="PANTHER" id="PTHR31290:SF5">
    <property type="entry name" value="UV-DAMAGE ENDONUCLEASE"/>
    <property type="match status" value="1"/>
</dbReference>
<dbReference type="NCBIfam" id="TIGR00629">
    <property type="entry name" value="uvde"/>
    <property type="match status" value="1"/>
</dbReference>
<dbReference type="EMBL" id="CP011974">
    <property type="protein sequence ID" value="AKO90908.1"/>
    <property type="molecule type" value="Genomic_DNA"/>
</dbReference>
<dbReference type="Pfam" id="PF03851">
    <property type="entry name" value="UvdE"/>
    <property type="match status" value="1"/>
</dbReference>
<dbReference type="RefSeq" id="WP_046218255.1">
    <property type="nucleotide sequence ID" value="NZ_CP011974.1"/>
</dbReference>
<evidence type="ECO:0000256" key="2">
    <source>
        <dbReference type="ARBA" id="ARBA00022759"/>
    </source>
</evidence>
<evidence type="ECO:0000313" key="8">
    <source>
        <dbReference type="Proteomes" id="UP000036202"/>
    </source>
</evidence>
<keyword evidence="1" id="KW-0540">Nuclease</keyword>
<dbReference type="InterPro" id="IPR036237">
    <property type="entry name" value="Xyl_isomerase-like_sf"/>
</dbReference>
<dbReference type="SUPFAM" id="SSF51658">
    <property type="entry name" value="Xylose isomerase-like"/>
    <property type="match status" value="1"/>
</dbReference>
<reference evidence="8" key="2">
    <citation type="submission" date="2015-06" db="EMBL/GenBank/DDBJ databases">
        <title>Genome Sequence of Bacillus endophyticus and Analysis of its Companion Mechanism in the Ketogulonigenium vulgare-Bacillus strain Consortium.</title>
        <authorList>
            <person name="Jia N."/>
            <person name="Du J."/>
            <person name="Ding M.-Z."/>
            <person name="Gao F."/>
            <person name="Yuan Y.-J."/>
        </authorList>
    </citation>
    <scope>NUCLEOTIDE SEQUENCE [LARGE SCALE GENOMIC DNA]</scope>
    <source>
        <strain evidence="8">Hbe603</strain>
    </source>
</reference>
<evidence type="ECO:0000256" key="6">
    <source>
        <dbReference type="ARBA" id="ARBA00023204"/>
    </source>
</evidence>
<evidence type="ECO:0000313" key="7">
    <source>
        <dbReference type="EMBL" id="AKO90908.1"/>
    </source>
</evidence>
<name>A0A1X7GEN2_9BACI</name>
<keyword evidence="8" id="KW-1185">Reference proteome</keyword>
<keyword evidence="4" id="KW-0228">DNA excision</keyword>
<dbReference type="PANTHER" id="PTHR31290">
    <property type="entry name" value="UV-DAMAGE ENDONUCLEASE"/>
    <property type="match status" value="1"/>
</dbReference>
<proteinExistence type="predicted"/>
<keyword evidence="6" id="KW-0234">DNA repair</keyword>
<dbReference type="GO" id="GO:0009411">
    <property type="term" value="P:response to UV"/>
    <property type="evidence" value="ECO:0007669"/>
    <property type="project" value="InterPro"/>
</dbReference>
<keyword evidence="2 7" id="KW-0255">Endonuclease</keyword>
<keyword evidence="5" id="KW-0378">Hydrolase</keyword>
<dbReference type="GeneID" id="93703969"/>
<reference evidence="7 8" key="1">
    <citation type="journal article" date="2015" name="PLoS ONE">
        <title>Genome Sequence of Bacillus endophyticus and Analysis of Its Companion Mechanism in the Ketogulonigenium vulgare-Bacillus Strain Consortium.</title>
        <authorList>
            <person name="Jia N."/>
            <person name="Du J."/>
            <person name="Ding M.Z."/>
            <person name="Gao F."/>
            <person name="Yuan Y.J."/>
        </authorList>
    </citation>
    <scope>NUCLEOTIDE SEQUENCE [LARGE SCALE GENOMIC DNA]</scope>
    <source>
        <strain evidence="7 8">Hbe603</strain>
    </source>
</reference>
<accession>A0A1X7GEN2</accession>
<organism evidence="7 8">
    <name type="scientific">Priestia filamentosa</name>
    <dbReference type="NCBI Taxonomy" id="1402861"/>
    <lineage>
        <taxon>Bacteria</taxon>
        <taxon>Bacillati</taxon>
        <taxon>Bacillota</taxon>
        <taxon>Bacilli</taxon>
        <taxon>Bacillales</taxon>
        <taxon>Bacillaceae</taxon>
        <taxon>Priestia</taxon>
    </lineage>
</organism>
<dbReference type="PATRIC" id="fig|135735.6.peg.253"/>
<keyword evidence="3" id="KW-0227">DNA damage</keyword>
<dbReference type="OrthoDB" id="9782576at2"/>
<dbReference type="GO" id="GO:0016787">
    <property type="term" value="F:hydrolase activity"/>
    <property type="evidence" value="ECO:0007669"/>
    <property type="project" value="UniProtKB-KW"/>
</dbReference>
<evidence type="ECO:0000256" key="5">
    <source>
        <dbReference type="ARBA" id="ARBA00022801"/>
    </source>
</evidence>
<dbReference type="KEGG" id="beo:BEH_01385"/>
<gene>
    <name evidence="7" type="ORF">BEH_01385</name>
</gene>
<accession>A0A0H4KRL2</accession>
<dbReference type="GO" id="GO:0004519">
    <property type="term" value="F:endonuclease activity"/>
    <property type="evidence" value="ECO:0007669"/>
    <property type="project" value="UniProtKB-KW"/>
</dbReference>
<dbReference type="InterPro" id="IPR004601">
    <property type="entry name" value="UvdE"/>
</dbReference>
<protein>
    <submittedName>
        <fullName evidence="7">UV damage endonuclease UvdE</fullName>
    </submittedName>
</protein>
<evidence type="ECO:0000256" key="3">
    <source>
        <dbReference type="ARBA" id="ARBA00022763"/>
    </source>
</evidence>
<dbReference type="AlphaFoldDB" id="A0A1X7GEN2"/>
<sequence>MTKIRLGYVAMSMELVNSSPSQTMTYANFKKIGDREAAIRKLERIAISNLENCLRLLKHNLWNEVEFFRLSSRLIPLAGHEDLSDWDYMKPLKPVLSEIKSFLEEHPMRIDFHPDHFVLLNSTKPEILKNSVQTLTMHARLLKGMGIPTQHRCVLHVGGAHKNKEKALEQFIYNWALVPKSIAKMVMLENDDTTFNIEDVLYLCEKIDIPFIFDLHHHLANNEGEIWGNHWERMVGTWAHSPLPMKMHISSPRNEEQFRAHAPYVDPEMFIQFLRTINGTVDLLDCMIEAKQKDKALEKLMRDLSKYDDVQVLSKGSFEIVEKGT</sequence>
<evidence type="ECO:0000256" key="4">
    <source>
        <dbReference type="ARBA" id="ARBA00022769"/>
    </source>
</evidence>